<gene>
    <name evidence="2" type="ORF">JIN87_10425</name>
</gene>
<evidence type="ECO:0000313" key="2">
    <source>
        <dbReference type="EMBL" id="MBK1877286.1"/>
    </source>
</evidence>
<sequence>MSTTDEQMDQKIRDCFMSQSLSVEAVQSILAKGKKAKEVHDRAWWRPWVPVAAAAAFVMLISFQLGKNYDVSQFAQKVAGEIVMRHNGARPFDVETSTFDGVQNGLKDLGFSVTPNVKQGLLSAYEVIGARYCFLEGQQGAHMRVRNRATGVICTLYVASLNGPLKELKASDREVHLAANDVTMWEDSDRLFALVE</sequence>
<protein>
    <recommendedName>
        <fullName evidence="4">DUF3379 domain-containing protein</fullName>
    </recommendedName>
</protein>
<reference evidence="2" key="1">
    <citation type="submission" date="2021-01" db="EMBL/GenBank/DDBJ databases">
        <title>Modified the classification status of verrucomicrobia.</title>
        <authorList>
            <person name="Feng X."/>
        </authorList>
    </citation>
    <scope>NUCLEOTIDE SEQUENCE</scope>
    <source>
        <strain evidence="2">KCTC 13126</strain>
    </source>
</reference>
<feature type="transmembrane region" description="Helical" evidence="1">
    <location>
        <begin position="48"/>
        <end position="66"/>
    </location>
</feature>
<evidence type="ECO:0000313" key="3">
    <source>
        <dbReference type="Proteomes" id="UP000617628"/>
    </source>
</evidence>
<name>A0A934RVK8_9BACT</name>
<organism evidence="2 3">
    <name type="scientific">Pelagicoccus mobilis</name>
    <dbReference type="NCBI Taxonomy" id="415221"/>
    <lineage>
        <taxon>Bacteria</taxon>
        <taxon>Pseudomonadati</taxon>
        <taxon>Verrucomicrobiota</taxon>
        <taxon>Opitutia</taxon>
        <taxon>Puniceicoccales</taxon>
        <taxon>Pelagicoccaceae</taxon>
        <taxon>Pelagicoccus</taxon>
    </lineage>
</organism>
<keyword evidence="1" id="KW-0472">Membrane</keyword>
<keyword evidence="3" id="KW-1185">Reference proteome</keyword>
<dbReference type="EMBL" id="JAENIL010000016">
    <property type="protein sequence ID" value="MBK1877286.1"/>
    <property type="molecule type" value="Genomic_DNA"/>
</dbReference>
<keyword evidence="1" id="KW-1133">Transmembrane helix</keyword>
<evidence type="ECO:0008006" key="4">
    <source>
        <dbReference type="Google" id="ProtNLM"/>
    </source>
</evidence>
<evidence type="ECO:0000256" key="1">
    <source>
        <dbReference type="SAM" id="Phobius"/>
    </source>
</evidence>
<dbReference type="RefSeq" id="WP_200355501.1">
    <property type="nucleotide sequence ID" value="NZ_JAENIL010000016.1"/>
</dbReference>
<accession>A0A934RVK8</accession>
<dbReference type="AlphaFoldDB" id="A0A934RVK8"/>
<keyword evidence="1" id="KW-0812">Transmembrane</keyword>
<proteinExistence type="predicted"/>
<comment type="caution">
    <text evidence="2">The sequence shown here is derived from an EMBL/GenBank/DDBJ whole genome shotgun (WGS) entry which is preliminary data.</text>
</comment>
<dbReference type="Proteomes" id="UP000617628">
    <property type="component" value="Unassembled WGS sequence"/>
</dbReference>